<sequence length="76" mass="8707">MFRLNLRQDTPHHPAGEGHVFSLPQPPRINNRSLFITYRVVRVSGGWLAATWERIESREPEKPCSFVQSSLLTCTS</sequence>
<dbReference type="Proteomes" id="UP001335648">
    <property type="component" value="Unassembled WGS sequence"/>
</dbReference>
<evidence type="ECO:0000313" key="2">
    <source>
        <dbReference type="EMBL" id="KAK5901836.1"/>
    </source>
</evidence>
<keyword evidence="3" id="KW-1185">Reference proteome</keyword>
<dbReference type="EMBL" id="JAULUE010002051">
    <property type="protein sequence ID" value="KAK5901836.1"/>
    <property type="molecule type" value="Genomic_DNA"/>
</dbReference>
<protein>
    <submittedName>
        <fullName evidence="2">Uncharacterized protein</fullName>
    </submittedName>
</protein>
<gene>
    <name evidence="2" type="ORF">CesoFtcFv8_007154</name>
</gene>
<name>A0AAN8H435_9TELE</name>
<reference evidence="2 3" key="1">
    <citation type="journal article" date="2023" name="Mol. Biol. Evol.">
        <title>Genomics of Secondarily Temperate Adaptation in the Only Non-Antarctic Icefish.</title>
        <authorList>
            <person name="Rivera-Colon A.G."/>
            <person name="Rayamajhi N."/>
            <person name="Minhas B.F."/>
            <person name="Madrigal G."/>
            <person name="Bilyk K.T."/>
            <person name="Yoon V."/>
            <person name="Hune M."/>
            <person name="Gregory S."/>
            <person name="Cheng C.H.C."/>
            <person name="Catchen J.M."/>
        </authorList>
    </citation>
    <scope>NUCLEOTIDE SEQUENCE [LARGE SCALE GENOMIC DNA]</scope>
    <source>
        <strain evidence="2">JC2023a</strain>
    </source>
</reference>
<evidence type="ECO:0000256" key="1">
    <source>
        <dbReference type="SAM" id="MobiDB-lite"/>
    </source>
</evidence>
<comment type="caution">
    <text evidence="2">The sequence shown here is derived from an EMBL/GenBank/DDBJ whole genome shotgun (WGS) entry which is preliminary data.</text>
</comment>
<organism evidence="2 3">
    <name type="scientific">Champsocephalus esox</name>
    <name type="common">pike icefish</name>
    <dbReference type="NCBI Taxonomy" id="159716"/>
    <lineage>
        <taxon>Eukaryota</taxon>
        <taxon>Metazoa</taxon>
        <taxon>Chordata</taxon>
        <taxon>Craniata</taxon>
        <taxon>Vertebrata</taxon>
        <taxon>Euteleostomi</taxon>
        <taxon>Actinopterygii</taxon>
        <taxon>Neopterygii</taxon>
        <taxon>Teleostei</taxon>
        <taxon>Neoteleostei</taxon>
        <taxon>Acanthomorphata</taxon>
        <taxon>Eupercaria</taxon>
        <taxon>Perciformes</taxon>
        <taxon>Notothenioidei</taxon>
        <taxon>Channichthyidae</taxon>
        <taxon>Champsocephalus</taxon>
    </lineage>
</organism>
<proteinExistence type="predicted"/>
<evidence type="ECO:0000313" key="3">
    <source>
        <dbReference type="Proteomes" id="UP001335648"/>
    </source>
</evidence>
<feature type="region of interest" description="Disordered" evidence="1">
    <location>
        <begin position="1"/>
        <end position="23"/>
    </location>
</feature>
<dbReference type="AlphaFoldDB" id="A0AAN8H435"/>
<accession>A0AAN8H435</accession>